<dbReference type="Proteomes" id="UP001611415">
    <property type="component" value="Unassembled WGS sequence"/>
</dbReference>
<feature type="region of interest" description="Disordered" evidence="1">
    <location>
        <begin position="87"/>
        <end position="159"/>
    </location>
</feature>
<accession>A0ABW7X2E3</accession>
<feature type="signal peptide" evidence="2">
    <location>
        <begin position="1"/>
        <end position="36"/>
    </location>
</feature>
<evidence type="ECO:0000256" key="1">
    <source>
        <dbReference type="SAM" id="MobiDB-lite"/>
    </source>
</evidence>
<dbReference type="RefSeq" id="WP_357405770.1">
    <property type="nucleotide sequence ID" value="NZ_JBEYCD010000007.1"/>
</dbReference>
<protein>
    <recommendedName>
        <fullName evidence="5">Ig-like domain-containing protein</fullName>
    </recommendedName>
</protein>
<keyword evidence="2" id="KW-0732">Signal</keyword>
<sequence>MNTTTPGLIGRRIGTGIAGFAAATAVAVFAAPQAHATVDSITVSGADHTINTTYTLRAKLSGAGIGLLVYWSDNGDQITGPKVPWPVGESSVSWTPKTPGQHLITASQGGSTKTVVVQVTDPSDPGDPGDPGDSGNPGGGTGSAGTGSAGKLLGGLFGR</sequence>
<keyword evidence="4" id="KW-1185">Reference proteome</keyword>
<feature type="chain" id="PRO_5046009605" description="Ig-like domain-containing protein" evidence="2">
    <location>
        <begin position="37"/>
        <end position="159"/>
    </location>
</feature>
<evidence type="ECO:0000256" key="2">
    <source>
        <dbReference type="SAM" id="SignalP"/>
    </source>
</evidence>
<evidence type="ECO:0008006" key="5">
    <source>
        <dbReference type="Google" id="ProtNLM"/>
    </source>
</evidence>
<evidence type="ECO:0000313" key="3">
    <source>
        <dbReference type="EMBL" id="MFI2475281.1"/>
    </source>
</evidence>
<proteinExistence type="predicted"/>
<gene>
    <name evidence="3" type="ORF">ACH49W_18050</name>
</gene>
<reference evidence="3 4" key="1">
    <citation type="submission" date="2024-10" db="EMBL/GenBank/DDBJ databases">
        <title>The Natural Products Discovery Center: Release of the First 8490 Sequenced Strains for Exploring Actinobacteria Biosynthetic Diversity.</title>
        <authorList>
            <person name="Kalkreuter E."/>
            <person name="Kautsar S.A."/>
            <person name="Yang D."/>
            <person name="Bader C.D."/>
            <person name="Teijaro C.N."/>
            <person name="Fluegel L."/>
            <person name="Davis C.M."/>
            <person name="Simpson J.R."/>
            <person name="Lauterbach L."/>
            <person name="Steele A.D."/>
            <person name="Gui C."/>
            <person name="Meng S."/>
            <person name="Li G."/>
            <person name="Viehrig K."/>
            <person name="Ye F."/>
            <person name="Su P."/>
            <person name="Kiefer A.F."/>
            <person name="Nichols A."/>
            <person name="Cepeda A.J."/>
            <person name="Yan W."/>
            <person name="Fan B."/>
            <person name="Jiang Y."/>
            <person name="Adhikari A."/>
            <person name="Zheng C.-J."/>
            <person name="Schuster L."/>
            <person name="Cowan T.M."/>
            <person name="Smanski M.J."/>
            <person name="Chevrette M.G."/>
            <person name="De Carvalho L.P.S."/>
            <person name="Shen B."/>
        </authorList>
    </citation>
    <scope>NUCLEOTIDE SEQUENCE [LARGE SCALE GENOMIC DNA]</scope>
    <source>
        <strain evidence="3 4">NPDC019275</strain>
    </source>
</reference>
<organism evidence="3 4">
    <name type="scientific">Nocardia xishanensis</name>
    <dbReference type="NCBI Taxonomy" id="238964"/>
    <lineage>
        <taxon>Bacteria</taxon>
        <taxon>Bacillati</taxon>
        <taxon>Actinomycetota</taxon>
        <taxon>Actinomycetes</taxon>
        <taxon>Mycobacteriales</taxon>
        <taxon>Nocardiaceae</taxon>
        <taxon>Nocardia</taxon>
    </lineage>
</organism>
<dbReference type="InterPro" id="IPR010916">
    <property type="entry name" value="TonB_box_CS"/>
</dbReference>
<dbReference type="PROSITE" id="PS00430">
    <property type="entry name" value="TONB_DEPENDENT_REC_1"/>
    <property type="match status" value="1"/>
</dbReference>
<feature type="compositionally biased region" description="Polar residues" evidence="1">
    <location>
        <begin position="90"/>
        <end position="117"/>
    </location>
</feature>
<feature type="compositionally biased region" description="Gly residues" evidence="1">
    <location>
        <begin position="135"/>
        <end position="159"/>
    </location>
</feature>
<comment type="caution">
    <text evidence="3">The sequence shown here is derived from an EMBL/GenBank/DDBJ whole genome shotgun (WGS) entry which is preliminary data.</text>
</comment>
<dbReference type="EMBL" id="JBIRYO010000010">
    <property type="protein sequence ID" value="MFI2475281.1"/>
    <property type="molecule type" value="Genomic_DNA"/>
</dbReference>
<evidence type="ECO:0000313" key="4">
    <source>
        <dbReference type="Proteomes" id="UP001611415"/>
    </source>
</evidence>
<name>A0ABW7X2E3_9NOCA</name>